<feature type="binding site" evidence="1">
    <location>
        <position position="305"/>
    </location>
    <ligand>
        <name>Zn(2+)</name>
        <dbReference type="ChEBI" id="CHEBI:29105"/>
        <label>1</label>
    </ligand>
</feature>
<name>A0A3G2LAL9_9FLAO</name>
<evidence type="ECO:0000259" key="3">
    <source>
        <dbReference type="Pfam" id="PF01979"/>
    </source>
</evidence>
<dbReference type="RefSeq" id="WP_121850304.1">
    <property type="nucleotide sequence ID" value="NZ_CP032050.1"/>
</dbReference>
<evidence type="ECO:0000256" key="2">
    <source>
        <dbReference type="PIRSR" id="PIRSR039004-2"/>
    </source>
</evidence>
<dbReference type="PANTHER" id="PTHR42717">
    <property type="entry name" value="DIHYDROOROTASE-RELATED"/>
    <property type="match status" value="1"/>
</dbReference>
<dbReference type="NCBIfam" id="NF006689">
    <property type="entry name" value="PRK09237.1"/>
    <property type="match status" value="1"/>
</dbReference>
<gene>
    <name evidence="4" type="ORF">D1013_18860</name>
</gene>
<protein>
    <submittedName>
        <fullName evidence="4">Amidohydrolase/deacetylase family metallohydrolase</fullName>
    </submittedName>
</protein>
<keyword evidence="5" id="KW-1185">Reference proteome</keyword>
<feature type="modified residue" description="N6-carboxylysine" evidence="2">
    <location>
        <position position="187"/>
    </location>
</feature>
<dbReference type="Gene3D" id="3.20.20.140">
    <property type="entry name" value="Metal-dependent hydrolases"/>
    <property type="match status" value="1"/>
</dbReference>
<feature type="domain" description="Amidohydrolase-related" evidence="3">
    <location>
        <begin position="290"/>
        <end position="401"/>
    </location>
</feature>
<dbReference type="InterPro" id="IPR011059">
    <property type="entry name" value="Metal-dep_hydrolase_composite"/>
</dbReference>
<keyword evidence="1" id="KW-0479">Metal-binding</keyword>
<dbReference type="SUPFAM" id="SSF51556">
    <property type="entry name" value="Metallo-dependent hydrolases"/>
    <property type="match status" value="1"/>
</dbReference>
<dbReference type="InterPro" id="IPR006680">
    <property type="entry name" value="Amidohydro-rel"/>
</dbReference>
<dbReference type="InterPro" id="IPR020043">
    <property type="entry name" value="Deacetylase_Atu3266-like"/>
</dbReference>
<dbReference type="GO" id="GO:0016810">
    <property type="term" value="F:hydrolase activity, acting on carbon-nitrogen (but not peptide) bonds"/>
    <property type="evidence" value="ECO:0007669"/>
    <property type="project" value="InterPro"/>
</dbReference>
<feature type="binding site" evidence="1">
    <location>
        <position position="242"/>
    </location>
    <ligand>
        <name>Zn(2+)</name>
        <dbReference type="ChEBI" id="CHEBI:29105"/>
        <label>2</label>
    </ligand>
</feature>
<keyword evidence="1" id="KW-0862">Zinc</keyword>
<dbReference type="Proteomes" id="UP000276309">
    <property type="component" value="Chromosome"/>
</dbReference>
<keyword evidence="4" id="KW-0378">Hydrolase</keyword>
<dbReference type="PANTHER" id="PTHR42717:SF1">
    <property type="entry name" value="IMIDAZOLONEPROPIONASE AND RELATED AMIDOHYDROLASES"/>
    <property type="match status" value="1"/>
</dbReference>
<proteinExistence type="predicted"/>
<dbReference type="AlphaFoldDB" id="A0A3G2LAL9"/>
<dbReference type="GO" id="GO:0046872">
    <property type="term" value="F:metal ion binding"/>
    <property type="evidence" value="ECO:0007669"/>
    <property type="project" value="UniProtKB-KW"/>
</dbReference>
<reference evidence="4 5" key="1">
    <citation type="submission" date="2018-08" db="EMBL/GenBank/DDBJ databases">
        <title>The reduced genetic potential of extracellular carbohydrate catabolism in Euzebyella marina RN62, a Flavobacteriia bacterium isolated from the hadal water.</title>
        <authorList>
            <person name="Xue C."/>
        </authorList>
    </citation>
    <scope>NUCLEOTIDE SEQUENCE [LARGE SCALE GENOMIC DNA]</scope>
    <source>
        <strain evidence="4 5">RN62</strain>
    </source>
</reference>
<dbReference type="GO" id="GO:0019213">
    <property type="term" value="F:deacetylase activity"/>
    <property type="evidence" value="ECO:0007669"/>
    <property type="project" value="InterPro"/>
</dbReference>
<accession>A0A3G2LAL9</accession>
<dbReference type="OrthoDB" id="9775607at2"/>
<dbReference type="Pfam" id="PF01979">
    <property type="entry name" value="Amidohydro_1"/>
    <property type="match status" value="1"/>
</dbReference>
<evidence type="ECO:0000313" key="5">
    <source>
        <dbReference type="Proteomes" id="UP000276309"/>
    </source>
</evidence>
<dbReference type="Gene3D" id="2.30.40.10">
    <property type="entry name" value="Urease, subunit C, domain 1"/>
    <property type="match status" value="1"/>
</dbReference>
<feature type="binding site" evidence="1">
    <location>
        <position position="84"/>
    </location>
    <ligand>
        <name>Zn(2+)</name>
        <dbReference type="ChEBI" id="CHEBI:29105"/>
        <label>1</label>
    </ligand>
</feature>
<dbReference type="SUPFAM" id="SSF51338">
    <property type="entry name" value="Composite domain of metallo-dependent hydrolases"/>
    <property type="match status" value="1"/>
</dbReference>
<dbReference type="EMBL" id="CP032050">
    <property type="protein sequence ID" value="AYN69298.1"/>
    <property type="molecule type" value="Genomic_DNA"/>
</dbReference>
<feature type="binding site" description="via carbamate group" evidence="1">
    <location>
        <position position="187"/>
    </location>
    <ligand>
        <name>Zn(2+)</name>
        <dbReference type="ChEBI" id="CHEBI:29105"/>
        <label>2</label>
    </ligand>
</feature>
<evidence type="ECO:0000313" key="4">
    <source>
        <dbReference type="EMBL" id="AYN69298.1"/>
    </source>
</evidence>
<dbReference type="KEGG" id="emar:D1013_18860"/>
<evidence type="ECO:0000256" key="1">
    <source>
        <dbReference type="PIRSR" id="PIRSR039004-1"/>
    </source>
</evidence>
<dbReference type="InterPro" id="IPR032466">
    <property type="entry name" value="Metal_Hydrolase"/>
</dbReference>
<organism evidence="4 5">
    <name type="scientific">Euzebyella marina</name>
    <dbReference type="NCBI Taxonomy" id="1761453"/>
    <lineage>
        <taxon>Bacteria</taxon>
        <taxon>Pseudomonadati</taxon>
        <taxon>Bacteroidota</taxon>
        <taxon>Flavobacteriia</taxon>
        <taxon>Flavobacteriales</taxon>
        <taxon>Flavobacteriaceae</taxon>
        <taxon>Euzebyella</taxon>
    </lineage>
</organism>
<feature type="binding site" description="via carbamate group" evidence="1">
    <location>
        <position position="187"/>
    </location>
    <ligand>
        <name>Zn(2+)</name>
        <dbReference type="ChEBI" id="CHEBI:29105"/>
        <label>1</label>
    </ligand>
</feature>
<dbReference type="PIRSF" id="PIRSF039004">
    <property type="entry name" value="ADE_EF_0837"/>
    <property type="match status" value="1"/>
</dbReference>
<sequence>MKKQQSLLIIGLLLCLNISWSQEYSIVIKGGHVIDPKNSIDEVMDVAIKDNKIVKVAKNINTKDAEKVVEAKGLYVTPGLIDIHQHVFAGTEAGRAYSNGPGSVAPDGFSFRTGITTVVDCGGSGWKSFPTFKENIIDRSKTRVLSFLNIVGEGMRGGNYEQDTNDMNAKLSAQMAQKYSDDIVGFKVAHYEGPDWTPVDRAVEAGNLSKKPVIIDFGGSRPPLSIEELFMQHLRPGDIYTHAFAELETRETVVDVNSKELKPFVSKAQEKGIVFDVGYGGISFAYSQAIPAVKSGFYPNTISTDLHIGSMNNAMKDLLSVMSKFLVMGMELEEVIEATTWNPAKAILREELGNLSADMPADVAILKLNKGDFGYFDYTGHLEKGKVRLECELTIRDGKVVYDLNGRSLSK</sequence>
<feature type="binding site" evidence="1">
    <location>
        <position position="86"/>
    </location>
    <ligand>
        <name>Zn(2+)</name>
        <dbReference type="ChEBI" id="CHEBI:29105"/>
        <label>1</label>
    </ligand>
</feature>